<organism evidence="2 3">
    <name type="scientific">Saitoella complicata (strain BCRC 22490 / CBS 7301 / JCM 7358 / NBRC 10748 / NRRL Y-17804)</name>
    <dbReference type="NCBI Taxonomy" id="698492"/>
    <lineage>
        <taxon>Eukaryota</taxon>
        <taxon>Fungi</taxon>
        <taxon>Dikarya</taxon>
        <taxon>Ascomycota</taxon>
        <taxon>Taphrinomycotina</taxon>
        <taxon>Taphrinomycotina incertae sedis</taxon>
        <taxon>Saitoella</taxon>
    </lineage>
</organism>
<sequence>MSTLLQLRIFGAIRQKSYTNIEMATAPKQSSNTAEIQANSITLPLLCATTHSEVGEKKGGNKKGGFSFDSYKQEKSKKAKKRTRNEQAAAAASERQ</sequence>
<evidence type="ECO:0000256" key="1">
    <source>
        <dbReference type="SAM" id="MobiDB-lite"/>
    </source>
</evidence>
<reference evidence="2 3" key="1">
    <citation type="journal article" date="2011" name="J. Gen. Appl. Microbiol.">
        <title>Draft genome sequencing of the enigmatic yeast Saitoella complicata.</title>
        <authorList>
            <person name="Nishida H."/>
            <person name="Hamamoto M."/>
            <person name="Sugiyama J."/>
        </authorList>
    </citation>
    <scope>NUCLEOTIDE SEQUENCE [LARGE SCALE GENOMIC DNA]</scope>
    <source>
        <strain evidence="2 3">NRRL Y-17804</strain>
    </source>
</reference>
<gene>
    <name evidence="2" type="ORF">G7K_3454-t1</name>
</gene>
<dbReference type="AlphaFoldDB" id="A0A0E9NHK4"/>
<evidence type="ECO:0000313" key="2">
    <source>
        <dbReference type="EMBL" id="GAO49303.1"/>
    </source>
</evidence>
<dbReference type="EMBL" id="BACD03000021">
    <property type="protein sequence ID" value="GAO49303.1"/>
    <property type="molecule type" value="Genomic_DNA"/>
</dbReference>
<feature type="region of interest" description="Disordered" evidence="1">
    <location>
        <begin position="52"/>
        <end position="96"/>
    </location>
</feature>
<reference evidence="2 3" key="3">
    <citation type="journal article" date="2015" name="Genome Announc.">
        <title>Draft Genome Sequence of the Archiascomycetous Yeast Saitoella complicata.</title>
        <authorList>
            <person name="Yamauchi K."/>
            <person name="Kondo S."/>
            <person name="Hamamoto M."/>
            <person name="Takahashi Y."/>
            <person name="Ogura Y."/>
            <person name="Hayashi T."/>
            <person name="Nishida H."/>
        </authorList>
    </citation>
    <scope>NUCLEOTIDE SEQUENCE [LARGE SCALE GENOMIC DNA]</scope>
    <source>
        <strain evidence="2 3">NRRL Y-17804</strain>
    </source>
</reference>
<keyword evidence="3" id="KW-1185">Reference proteome</keyword>
<name>A0A0E9NHK4_SAICN</name>
<accession>A0A0E9NHK4</accession>
<protein>
    <submittedName>
        <fullName evidence="2">Uncharacterized protein</fullName>
    </submittedName>
</protein>
<proteinExistence type="predicted"/>
<dbReference type="Proteomes" id="UP000033140">
    <property type="component" value="Unassembled WGS sequence"/>
</dbReference>
<evidence type="ECO:0000313" key="3">
    <source>
        <dbReference type="Proteomes" id="UP000033140"/>
    </source>
</evidence>
<comment type="caution">
    <text evidence="2">The sequence shown here is derived from an EMBL/GenBank/DDBJ whole genome shotgun (WGS) entry which is preliminary data.</text>
</comment>
<reference evidence="2 3" key="2">
    <citation type="journal article" date="2014" name="J. Gen. Appl. Microbiol.">
        <title>The early diverging ascomycetous budding yeast Saitoella complicata has three histone deacetylases belonging to the Clr6, Hos2, and Rpd3 lineages.</title>
        <authorList>
            <person name="Nishida H."/>
            <person name="Matsumoto T."/>
            <person name="Kondo S."/>
            <person name="Hamamoto M."/>
            <person name="Yoshikawa H."/>
        </authorList>
    </citation>
    <scope>NUCLEOTIDE SEQUENCE [LARGE SCALE GENOMIC DNA]</scope>
    <source>
        <strain evidence="2 3">NRRL Y-17804</strain>
    </source>
</reference>